<dbReference type="GO" id="GO:0140326">
    <property type="term" value="F:ATPase-coupled intramembrane lipid transporter activity"/>
    <property type="evidence" value="ECO:0007669"/>
    <property type="project" value="UniProtKB-EC"/>
</dbReference>
<sequence length="1184" mass="133909">MAVDSVTNRQARDLLTDNIALKSRQGARLRHSNDVEVTVEPARNRKSKGRDSISRDSGDDFEDSEAASLLDSGSACSRRRKNKRFAYNKRSQNISLRLKQRCCSNPSSWLCCLFCFCCTNMRGSPLSWCFSCFRKTEPQSRQVFLSRESTDQKFPANKVRNQKYNILTFVPLVLYHQFKFFLNLYFLAVCLTQLIPDLRIGYAYTYYGPLVFVLCVTLIREAVDDYRRYRRDIEINSRKYKKLTTDGVIEVHSAHIKVSDLIIVEKNQTVPADMVFLRTTERNGTCFIRTDQLDGETDWKLRLAVGTTQNLQHMEQLVQLDASIYAEAPKRAIDHFEGTFKRHDHENHEEPLAVENTLWANTVVASGTAVGCVIYTGIETRSMMNNNESRSKIGLLDEEINSLTKVCVAAVIVLALVMVILKGFDGPWWNYLIRYILLFSYIVPISLRVNLDIGKVCYSYMIQADGRIPNTVVRSTTIPEELGRINYLLSDKTGTLTKNEMIFKRLHVGDQGYGAEGFEEIRTILAHWYDPAGNRELLTMQPSTSRVTKKSKAVKVHDAVWALALCHNVTPVYDNASGQSSDTVMMDRHSKGQMAGMEDHLDTSSSSSSTPLRCPVSNFGSVEPCDKQAVVYQASSPDEVALVEWTECVGLTLVSRDITQMKLKTPHGNKLTYTILETFPFTSERKRMGIIVREENSGEITFLMKGADMIMSQIVQYNDWLEEECDNLAREGLRTLVVAKKSLTEEMYAEFQTRLHKAKVAMQDRQERVNEVLMSLEKDLELVCLTGVEDQLQKDVKPTLELLSNAGIKVWMLTGDKLETATSIAKSSRLVSKMKDVHVFDTVTDRVSAHEEMNAFRKKNDAALVISGDSLENCLKHYAKEFMELACQCPAVVCCRCSPTQKAQVVELIKRHTQKRTAAIGDGGNDVSMIQAADAGIGIVGKEGRQASLAADFSITQFSHVSRLLLVHGRYSYKRSAALSQFIIHRGLIISVMQAVFSSVFYFASVALYQGFLMVGYATVYTMFPVFSLVLDKDVTPETALTYPELYKEMGKGRSLSYKTFFIWVLVSIYQGAIIMYGALVFFEDEFIHIVAISFTALILTELLMVALTIRTWHWFMLAAELLSLGIYVASLFILKESFDVNFIQSPQFLYKVILVTLVSCLPLYVLKYLHRKVAPTSLTKLQQ</sequence>
<feature type="transmembrane region" description="Helical" evidence="18">
    <location>
        <begin position="983"/>
        <end position="1005"/>
    </location>
</feature>
<dbReference type="SUPFAM" id="SSF81660">
    <property type="entry name" value="Metal cation-transporting ATPase, ATP-binding domain N"/>
    <property type="match status" value="1"/>
</dbReference>
<feature type="transmembrane region" description="Helical" evidence="18">
    <location>
        <begin position="1061"/>
        <end position="1081"/>
    </location>
</feature>
<feature type="binding site" evidence="16">
    <location>
        <position position="705"/>
    </location>
    <ligand>
        <name>ATP</name>
        <dbReference type="ChEBI" id="CHEBI:30616"/>
    </ligand>
</feature>
<dbReference type="GO" id="GO:0005524">
    <property type="term" value="F:ATP binding"/>
    <property type="evidence" value="ECO:0007669"/>
    <property type="project" value="UniProtKB-UniRule"/>
</dbReference>
<evidence type="ECO:0000313" key="22">
    <source>
        <dbReference type="Proteomes" id="UP000694867"/>
    </source>
</evidence>
<reference evidence="23" key="1">
    <citation type="submission" date="2025-08" db="UniProtKB">
        <authorList>
            <consortium name="RefSeq"/>
        </authorList>
    </citation>
    <scope>IDENTIFICATION</scope>
</reference>
<dbReference type="InterPro" id="IPR023299">
    <property type="entry name" value="ATPase_P-typ_cyto_dom_N"/>
</dbReference>
<dbReference type="PANTHER" id="PTHR24092">
    <property type="entry name" value="PROBABLE PHOSPHOLIPID-TRANSPORTING ATPASE"/>
    <property type="match status" value="1"/>
</dbReference>
<feature type="binding site" evidence="16">
    <location>
        <position position="896"/>
    </location>
    <ligand>
        <name>ATP</name>
        <dbReference type="ChEBI" id="CHEBI:30616"/>
    </ligand>
</feature>
<keyword evidence="6 17" id="KW-0479">Metal-binding</keyword>
<feature type="transmembrane region" description="Helical" evidence="18">
    <location>
        <begin position="1115"/>
        <end position="1134"/>
    </location>
</feature>
<dbReference type="PRINTS" id="PR00119">
    <property type="entry name" value="CATATPASE"/>
</dbReference>
<proteinExistence type="inferred from homology"/>
<feature type="transmembrane region" description="Helical" evidence="18">
    <location>
        <begin position="1087"/>
        <end position="1108"/>
    </location>
</feature>
<dbReference type="AlphaFoldDB" id="A0AAJ7L918"/>
<dbReference type="KEGG" id="goe:100897378"/>
<evidence type="ECO:0000256" key="1">
    <source>
        <dbReference type="ARBA" id="ARBA00001946"/>
    </source>
</evidence>
<feature type="domain" description="P-type ATPase C-terminal" evidence="21">
    <location>
        <begin position="949"/>
        <end position="1177"/>
    </location>
</feature>
<keyword evidence="8 16" id="KW-0067">ATP-binding</keyword>
<dbReference type="GO" id="GO:0016887">
    <property type="term" value="F:ATP hydrolysis activity"/>
    <property type="evidence" value="ECO:0007669"/>
    <property type="project" value="InterPro"/>
</dbReference>
<dbReference type="InterPro" id="IPR023298">
    <property type="entry name" value="ATPase_P-typ_TM_dom_sf"/>
</dbReference>
<dbReference type="Pfam" id="PF13246">
    <property type="entry name" value="Cation_ATPase"/>
    <property type="match status" value="1"/>
</dbReference>
<feature type="binding site" evidence="16">
    <location>
        <position position="491"/>
    </location>
    <ligand>
        <name>ATP</name>
        <dbReference type="ChEBI" id="CHEBI:30616"/>
    </ligand>
</feature>
<dbReference type="SFLD" id="SFLDG00002">
    <property type="entry name" value="C1.7:_P-type_atpase_like"/>
    <property type="match status" value="1"/>
</dbReference>
<organism evidence="22 23">
    <name type="scientific">Galendromus occidentalis</name>
    <name type="common">western predatory mite</name>
    <dbReference type="NCBI Taxonomy" id="34638"/>
    <lineage>
        <taxon>Eukaryota</taxon>
        <taxon>Metazoa</taxon>
        <taxon>Ecdysozoa</taxon>
        <taxon>Arthropoda</taxon>
        <taxon>Chelicerata</taxon>
        <taxon>Arachnida</taxon>
        <taxon>Acari</taxon>
        <taxon>Parasitiformes</taxon>
        <taxon>Mesostigmata</taxon>
        <taxon>Gamasina</taxon>
        <taxon>Phytoseioidea</taxon>
        <taxon>Phytoseiidae</taxon>
        <taxon>Typhlodrominae</taxon>
        <taxon>Galendromus</taxon>
    </lineage>
</organism>
<dbReference type="SUPFAM" id="SSF81665">
    <property type="entry name" value="Calcium ATPase, transmembrane domain M"/>
    <property type="match status" value="1"/>
</dbReference>
<keyword evidence="4" id="KW-0813">Transport</keyword>
<evidence type="ECO:0000256" key="8">
    <source>
        <dbReference type="ARBA" id="ARBA00022840"/>
    </source>
</evidence>
<evidence type="ECO:0000256" key="11">
    <source>
        <dbReference type="ARBA" id="ARBA00022989"/>
    </source>
</evidence>
<feature type="binding site" evidence="16">
    <location>
        <position position="926"/>
    </location>
    <ligand>
        <name>ATP</name>
        <dbReference type="ChEBI" id="CHEBI:30616"/>
    </ligand>
</feature>
<protein>
    <recommendedName>
        <fullName evidence="18">Phospholipid-transporting ATPase</fullName>
        <ecNumber evidence="18">7.6.2.1</ecNumber>
    </recommendedName>
</protein>
<comment type="cofactor">
    <cofactor evidence="1 17">
        <name>Mg(2+)</name>
        <dbReference type="ChEBI" id="CHEBI:18420"/>
    </cofactor>
</comment>
<dbReference type="Gene3D" id="2.70.150.10">
    <property type="entry name" value="Calcium-transporting ATPase, cytoplasmic transduction domain A"/>
    <property type="match status" value="1"/>
</dbReference>
<dbReference type="GO" id="GO:0005886">
    <property type="term" value="C:plasma membrane"/>
    <property type="evidence" value="ECO:0007669"/>
    <property type="project" value="TreeGrafter"/>
</dbReference>
<feature type="transmembrane region" description="Helical" evidence="18">
    <location>
        <begin position="432"/>
        <end position="451"/>
    </location>
</feature>
<evidence type="ECO:0000259" key="20">
    <source>
        <dbReference type="Pfam" id="PF16209"/>
    </source>
</evidence>
<dbReference type="Gene3D" id="3.40.50.1000">
    <property type="entry name" value="HAD superfamily/HAD-like"/>
    <property type="match status" value="1"/>
</dbReference>
<keyword evidence="13 18" id="KW-0472">Membrane</keyword>
<feature type="transmembrane region" description="Helical" evidence="18">
    <location>
        <begin position="400"/>
        <end position="420"/>
    </location>
</feature>
<evidence type="ECO:0000256" key="3">
    <source>
        <dbReference type="ARBA" id="ARBA00008109"/>
    </source>
</evidence>
<evidence type="ECO:0000256" key="17">
    <source>
        <dbReference type="PIRSR" id="PIRSR606539-3"/>
    </source>
</evidence>
<feature type="transmembrane region" description="Helical" evidence="18">
    <location>
        <begin position="206"/>
        <end position="223"/>
    </location>
</feature>
<dbReference type="GO" id="GO:0045332">
    <property type="term" value="P:phospholipid translocation"/>
    <property type="evidence" value="ECO:0007669"/>
    <property type="project" value="TreeGrafter"/>
</dbReference>
<feature type="transmembrane region" description="Helical" evidence="18">
    <location>
        <begin position="1011"/>
        <end position="1031"/>
    </location>
</feature>
<name>A0AAJ7L918_9ACAR</name>
<evidence type="ECO:0000256" key="4">
    <source>
        <dbReference type="ARBA" id="ARBA00022448"/>
    </source>
</evidence>
<dbReference type="SUPFAM" id="SSF56784">
    <property type="entry name" value="HAD-like"/>
    <property type="match status" value="1"/>
</dbReference>
<dbReference type="GeneID" id="100897378"/>
<feature type="domain" description="P-type ATPase N-terminal" evidence="20">
    <location>
        <begin position="149"/>
        <end position="206"/>
    </location>
</feature>
<evidence type="ECO:0000256" key="13">
    <source>
        <dbReference type="ARBA" id="ARBA00023136"/>
    </source>
</evidence>
<dbReference type="InterPro" id="IPR008250">
    <property type="entry name" value="ATPase_P-typ_transduc_dom_A_sf"/>
</dbReference>
<feature type="binding site" evidence="16">
    <location>
        <position position="816"/>
    </location>
    <ligand>
        <name>ATP</name>
        <dbReference type="ChEBI" id="CHEBI:30616"/>
    </ligand>
</feature>
<dbReference type="InterPro" id="IPR032631">
    <property type="entry name" value="P-type_ATPase_N"/>
</dbReference>
<feature type="compositionally biased region" description="Basic and acidic residues" evidence="19">
    <location>
        <begin position="49"/>
        <end position="58"/>
    </location>
</feature>
<keyword evidence="5 18" id="KW-0812">Transmembrane</keyword>
<evidence type="ECO:0000256" key="14">
    <source>
        <dbReference type="ARBA" id="ARBA00034036"/>
    </source>
</evidence>
<feature type="binding site" evidence="17">
    <location>
        <position position="493"/>
    </location>
    <ligand>
        <name>Mg(2+)</name>
        <dbReference type="ChEBI" id="CHEBI:18420"/>
    </ligand>
</feature>
<evidence type="ECO:0000313" key="23">
    <source>
        <dbReference type="RefSeq" id="XP_018497583.1"/>
    </source>
</evidence>
<dbReference type="GO" id="GO:0000287">
    <property type="term" value="F:magnesium ion binding"/>
    <property type="evidence" value="ECO:0007669"/>
    <property type="project" value="UniProtKB-UniRule"/>
</dbReference>
<dbReference type="NCBIfam" id="TIGR01494">
    <property type="entry name" value="ATPase_P-type"/>
    <property type="match status" value="2"/>
</dbReference>
<feature type="region of interest" description="Disordered" evidence="19">
    <location>
        <begin position="31"/>
        <end position="65"/>
    </location>
</feature>
<evidence type="ECO:0000256" key="10">
    <source>
        <dbReference type="ARBA" id="ARBA00022967"/>
    </source>
</evidence>
<feature type="binding site" evidence="16">
    <location>
        <position position="902"/>
    </location>
    <ligand>
        <name>ATP</name>
        <dbReference type="ChEBI" id="CHEBI:30616"/>
    </ligand>
</feature>
<evidence type="ECO:0000256" key="12">
    <source>
        <dbReference type="ARBA" id="ARBA00023055"/>
    </source>
</evidence>
<dbReference type="SFLD" id="SFLDS00003">
    <property type="entry name" value="Haloacid_Dehalogenase"/>
    <property type="match status" value="1"/>
</dbReference>
<evidence type="ECO:0000256" key="5">
    <source>
        <dbReference type="ARBA" id="ARBA00022692"/>
    </source>
</evidence>
<evidence type="ECO:0000256" key="16">
    <source>
        <dbReference type="PIRSR" id="PIRSR606539-2"/>
    </source>
</evidence>
<feature type="active site" description="4-aspartylphosphate intermediate" evidence="15">
    <location>
        <position position="491"/>
    </location>
</feature>
<comment type="catalytic activity">
    <reaction evidence="14 18">
        <text>ATP + H2O + phospholipidSide 1 = ADP + phosphate + phospholipidSide 2.</text>
        <dbReference type="EC" id="7.6.2.1"/>
    </reaction>
</comment>
<dbReference type="GO" id="GO:0006890">
    <property type="term" value="P:retrograde vesicle-mediated transport, Golgi to endoplasmic reticulum"/>
    <property type="evidence" value="ECO:0007669"/>
    <property type="project" value="TreeGrafter"/>
</dbReference>
<feature type="binding site" evidence="17">
    <location>
        <position position="491"/>
    </location>
    <ligand>
        <name>Mg(2+)</name>
        <dbReference type="ChEBI" id="CHEBI:18420"/>
    </ligand>
</feature>
<dbReference type="SUPFAM" id="SSF81653">
    <property type="entry name" value="Calcium ATPase, transduction domain A"/>
    <property type="match status" value="1"/>
</dbReference>
<evidence type="ECO:0000256" key="18">
    <source>
        <dbReference type="RuleBase" id="RU362033"/>
    </source>
</evidence>
<dbReference type="GO" id="GO:0005802">
    <property type="term" value="C:trans-Golgi network"/>
    <property type="evidence" value="ECO:0007669"/>
    <property type="project" value="TreeGrafter"/>
</dbReference>
<dbReference type="InterPro" id="IPR044492">
    <property type="entry name" value="P_typ_ATPase_HD_dom"/>
</dbReference>
<feature type="binding site" evidence="16">
    <location>
        <position position="639"/>
    </location>
    <ligand>
        <name>ATP</name>
        <dbReference type="ChEBI" id="CHEBI:30616"/>
    </ligand>
</feature>
<dbReference type="Gene3D" id="3.40.1110.10">
    <property type="entry name" value="Calcium-transporting ATPase, cytoplasmic domain N"/>
    <property type="match status" value="1"/>
</dbReference>
<dbReference type="SFLD" id="SFLDF00027">
    <property type="entry name" value="p-type_atpase"/>
    <property type="match status" value="1"/>
</dbReference>
<evidence type="ECO:0000256" key="2">
    <source>
        <dbReference type="ARBA" id="ARBA00004127"/>
    </source>
</evidence>
<gene>
    <name evidence="23" type="primary">LOC100897378</name>
</gene>
<dbReference type="GO" id="GO:0005768">
    <property type="term" value="C:endosome"/>
    <property type="evidence" value="ECO:0007669"/>
    <property type="project" value="TreeGrafter"/>
</dbReference>
<feature type="binding site" evidence="16">
    <location>
        <position position="815"/>
    </location>
    <ligand>
        <name>ATP</name>
        <dbReference type="ChEBI" id="CHEBI:30616"/>
    </ligand>
</feature>
<dbReference type="InterPro" id="IPR036412">
    <property type="entry name" value="HAD-like_sf"/>
</dbReference>
<feature type="binding site" evidence="16">
    <location>
        <position position="925"/>
    </location>
    <ligand>
        <name>ATP</name>
        <dbReference type="ChEBI" id="CHEBI:30616"/>
    </ligand>
</feature>
<evidence type="ECO:0000259" key="21">
    <source>
        <dbReference type="Pfam" id="PF16212"/>
    </source>
</evidence>
<accession>A0AAJ7L918</accession>
<feature type="binding site" evidence="16">
    <location>
        <position position="734"/>
    </location>
    <ligand>
        <name>ATP</name>
        <dbReference type="ChEBI" id="CHEBI:30616"/>
    </ligand>
</feature>
<evidence type="ECO:0000256" key="19">
    <source>
        <dbReference type="SAM" id="MobiDB-lite"/>
    </source>
</evidence>
<feature type="binding site" evidence="16">
    <location>
        <position position="681"/>
    </location>
    <ligand>
        <name>ATP</name>
        <dbReference type="ChEBI" id="CHEBI:30616"/>
    </ligand>
</feature>
<feature type="binding site" evidence="16">
    <location>
        <position position="492"/>
    </location>
    <ligand>
        <name>ATP</name>
        <dbReference type="ChEBI" id="CHEBI:30616"/>
    </ligand>
</feature>
<comment type="similarity">
    <text evidence="3 18">Belongs to the cation transport ATPase (P-type) (TC 3.A.3) family. Type IV subfamily.</text>
</comment>
<feature type="transmembrane region" description="Helical" evidence="18">
    <location>
        <begin position="166"/>
        <end position="186"/>
    </location>
</feature>
<dbReference type="FunFam" id="3.40.1110.10:FF:000097">
    <property type="entry name" value="Phospholipid-transporting ATPase"/>
    <property type="match status" value="1"/>
</dbReference>
<dbReference type="InterPro" id="IPR018303">
    <property type="entry name" value="ATPase_P-typ_P_site"/>
</dbReference>
<feature type="binding site" evidence="17">
    <location>
        <position position="926"/>
    </location>
    <ligand>
        <name>Mg(2+)</name>
        <dbReference type="ChEBI" id="CHEBI:18420"/>
    </ligand>
</feature>
<dbReference type="Pfam" id="PF16212">
    <property type="entry name" value="PhoLip_ATPase_C"/>
    <property type="match status" value="1"/>
</dbReference>
<dbReference type="InterPro" id="IPR001757">
    <property type="entry name" value="P_typ_ATPase"/>
</dbReference>
<dbReference type="Pfam" id="PF16209">
    <property type="entry name" value="PhoLip_ATPase_N"/>
    <property type="match status" value="1"/>
</dbReference>
<dbReference type="PANTHER" id="PTHR24092:SF5">
    <property type="entry name" value="PHOSPHOLIPID-TRANSPORTING ATPASE"/>
    <property type="match status" value="1"/>
</dbReference>
<evidence type="ECO:0000256" key="15">
    <source>
        <dbReference type="PIRSR" id="PIRSR606539-1"/>
    </source>
</evidence>
<feature type="binding site" evidence="16">
    <location>
        <position position="493"/>
    </location>
    <ligand>
        <name>ATP</name>
        <dbReference type="ChEBI" id="CHEBI:30616"/>
    </ligand>
</feature>
<dbReference type="NCBIfam" id="TIGR01652">
    <property type="entry name" value="ATPase-Plipid"/>
    <property type="match status" value="1"/>
</dbReference>
<comment type="subcellular location">
    <subcellularLocation>
        <location evidence="2">Endomembrane system</location>
        <topology evidence="2">Multi-pass membrane protein</topology>
    </subcellularLocation>
    <subcellularLocation>
        <location evidence="18">Membrane</location>
        <topology evidence="18">Multi-pass membrane protein</topology>
    </subcellularLocation>
</comment>
<evidence type="ECO:0000256" key="7">
    <source>
        <dbReference type="ARBA" id="ARBA00022741"/>
    </source>
</evidence>
<evidence type="ECO:0000256" key="9">
    <source>
        <dbReference type="ARBA" id="ARBA00022842"/>
    </source>
</evidence>
<feature type="transmembrane region" description="Helical" evidence="18">
    <location>
        <begin position="1149"/>
        <end position="1167"/>
    </location>
</feature>
<dbReference type="GO" id="GO:0006897">
    <property type="term" value="P:endocytosis"/>
    <property type="evidence" value="ECO:0007669"/>
    <property type="project" value="TreeGrafter"/>
</dbReference>
<dbReference type="InterPro" id="IPR006539">
    <property type="entry name" value="P-type_ATPase_IV"/>
</dbReference>
<dbReference type="EC" id="7.6.2.1" evidence="18"/>
<keyword evidence="11 18" id="KW-1133">Transmembrane helix</keyword>
<dbReference type="Proteomes" id="UP000694867">
    <property type="component" value="Unplaced"/>
</dbReference>
<keyword evidence="7 16" id="KW-0547">Nucleotide-binding</keyword>
<dbReference type="InterPro" id="IPR023214">
    <property type="entry name" value="HAD_sf"/>
</dbReference>
<dbReference type="FunFam" id="3.40.50.1000:FF:000009">
    <property type="entry name" value="Phospholipid-transporting ATPase"/>
    <property type="match status" value="1"/>
</dbReference>
<keyword evidence="10 18" id="KW-1278">Translocase</keyword>
<feature type="binding site" evidence="17">
    <location>
        <position position="922"/>
    </location>
    <ligand>
        <name>Mg(2+)</name>
        <dbReference type="ChEBI" id="CHEBI:18420"/>
    </ligand>
</feature>
<dbReference type="RefSeq" id="XP_018497583.1">
    <property type="nucleotide sequence ID" value="XM_018642067.1"/>
</dbReference>
<feature type="binding site" evidence="16">
    <location>
        <position position="814"/>
    </location>
    <ligand>
        <name>ATP</name>
        <dbReference type="ChEBI" id="CHEBI:30616"/>
    </ligand>
</feature>
<keyword evidence="22" id="KW-1185">Reference proteome</keyword>
<evidence type="ECO:0000256" key="6">
    <source>
        <dbReference type="ARBA" id="ARBA00022723"/>
    </source>
</evidence>
<keyword evidence="9 17" id="KW-0460">Magnesium</keyword>
<keyword evidence="12" id="KW-0445">Lipid transport</keyword>
<dbReference type="InterPro" id="IPR032630">
    <property type="entry name" value="P_typ_ATPase_c"/>
</dbReference>
<dbReference type="PROSITE" id="PS00154">
    <property type="entry name" value="ATPASE_E1_E2"/>
    <property type="match status" value="1"/>
</dbReference>